<feature type="compositionally biased region" description="Polar residues" evidence="1">
    <location>
        <begin position="35"/>
        <end position="47"/>
    </location>
</feature>
<keyword evidence="3" id="KW-1185">Reference proteome</keyword>
<reference evidence="2" key="1">
    <citation type="journal article" date="2023" name="Mol. Phylogenet. Evol.">
        <title>Genome-scale phylogeny and comparative genomics of the fungal order Sordariales.</title>
        <authorList>
            <person name="Hensen N."/>
            <person name="Bonometti L."/>
            <person name="Westerberg I."/>
            <person name="Brannstrom I.O."/>
            <person name="Guillou S."/>
            <person name="Cros-Aarteil S."/>
            <person name="Calhoun S."/>
            <person name="Haridas S."/>
            <person name="Kuo A."/>
            <person name="Mondo S."/>
            <person name="Pangilinan J."/>
            <person name="Riley R."/>
            <person name="LaButti K."/>
            <person name="Andreopoulos B."/>
            <person name="Lipzen A."/>
            <person name="Chen C."/>
            <person name="Yan M."/>
            <person name="Daum C."/>
            <person name="Ng V."/>
            <person name="Clum A."/>
            <person name="Steindorff A."/>
            <person name="Ohm R.A."/>
            <person name="Martin F."/>
            <person name="Silar P."/>
            <person name="Natvig D.O."/>
            <person name="Lalanne C."/>
            <person name="Gautier V."/>
            <person name="Ament-Velasquez S.L."/>
            <person name="Kruys A."/>
            <person name="Hutchinson M.I."/>
            <person name="Powell A.J."/>
            <person name="Barry K."/>
            <person name="Miller A.N."/>
            <person name="Grigoriev I.V."/>
            <person name="Debuchy R."/>
            <person name="Gladieux P."/>
            <person name="Hiltunen Thoren M."/>
            <person name="Johannesson H."/>
        </authorList>
    </citation>
    <scope>NUCLEOTIDE SEQUENCE</scope>
    <source>
        <strain evidence="2">CBS 892.96</strain>
    </source>
</reference>
<evidence type="ECO:0000313" key="2">
    <source>
        <dbReference type="EMBL" id="KAK4178991.1"/>
    </source>
</evidence>
<gene>
    <name evidence="2" type="ORF">QBC36DRAFT_323582</name>
</gene>
<proteinExistence type="predicted"/>
<accession>A0AAN6WC02</accession>
<evidence type="ECO:0000256" key="1">
    <source>
        <dbReference type="SAM" id="MobiDB-lite"/>
    </source>
</evidence>
<evidence type="ECO:0000313" key="3">
    <source>
        <dbReference type="Proteomes" id="UP001302321"/>
    </source>
</evidence>
<comment type="caution">
    <text evidence="2">The sequence shown here is derived from an EMBL/GenBank/DDBJ whole genome shotgun (WGS) entry which is preliminary data.</text>
</comment>
<reference evidence="2" key="2">
    <citation type="submission" date="2023-05" db="EMBL/GenBank/DDBJ databases">
        <authorList>
            <consortium name="Lawrence Berkeley National Laboratory"/>
            <person name="Steindorff A."/>
            <person name="Hensen N."/>
            <person name="Bonometti L."/>
            <person name="Westerberg I."/>
            <person name="Brannstrom I.O."/>
            <person name="Guillou S."/>
            <person name="Cros-Aarteil S."/>
            <person name="Calhoun S."/>
            <person name="Haridas S."/>
            <person name="Kuo A."/>
            <person name="Mondo S."/>
            <person name="Pangilinan J."/>
            <person name="Riley R."/>
            <person name="Labutti K."/>
            <person name="Andreopoulos B."/>
            <person name="Lipzen A."/>
            <person name="Chen C."/>
            <person name="Yanf M."/>
            <person name="Daum C."/>
            <person name="Ng V."/>
            <person name="Clum A."/>
            <person name="Ohm R."/>
            <person name="Martin F."/>
            <person name="Silar P."/>
            <person name="Natvig D."/>
            <person name="Lalanne C."/>
            <person name="Gautier V."/>
            <person name="Ament-Velasquez S.L."/>
            <person name="Kruys A."/>
            <person name="Hutchinson M.I."/>
            <person name="Powell A.J."/>
            <person name="Barry K."/>
            <person name="Miller A.N."/>
            <person name="Grigoriev I.V."/>
            <person name="Debuchy R."/>
            <person name="Gladieux P."/>
            <person name="Thoren M.H."/>
            <person name="Johannesson H."/>
        </authorList>
    </citation>
    <scope>NUCLEOTIDE SEQUENCE</scope>
    <source>
        <strain evidence="2">CBS 892.96</strain>
    </source>
</reference>
<dbReference type="EMBL" id="MU866126">
    <property type="protein sequence ID" value="KAK4178991.1"/>
    <property type="molecule type" value="Genomic_DNA"/>
</dbReference>
<organism evidence="2 3">
    <name type="scientific">Triangularia setosa</name>
    <dbReference type="NCBI Taxonomy" id="2587417"/>
    <lineage>
        <taxon>Eukaryota</taxon>
        <taxon>Fungi</taxon>
        <taxon>Dikarya</taxon>
        <taxon>Ascomycota</taxon>
        <taxon>Pezizomycotina</taxon>
        <taxon>Sordariomycetes</taxon>
        <taxon>Sordariomycetidae</taxon>
        <taxon>Sordariales</taxon>
        <taxon>Podosporaceae</taxon>
        <taxon>Triangularia</taxon>
    </lineage>
</organism>
<feature type="region of interest" description="Disordered" evidence="1">
    <location>
        <begin position="188"/>
        <end position="214"/>
    </location>
</feature>
<feature type="region of interest" description="Disordered" evidence="1">
    <location>
        <begin position="1"/>
        <end position="22"/>
    </location>
</feature>
<sequence length="289" mass="31263">MPALRRGVASNDGTLTKVPISEGPPHVCGPWSSFRNWEPSTETTSRKGASAETRKPLNHRLHRARNSLNDPFEYGIFYLPAVQRSSPSLSSTISPTQWSGTRAWSFLVIALDSRSGGRGKERQATQGLLLSPSEADRAGRIESAAVPRSRSLPAHARIESSCQGTWSQCDGLGGSEATTPHALSTLPTQVLHHSHRQDSQASSPHALSGLQERGKTDSVAAGKAWVRKIRKGTKCVAFIHIFFQAGHHDTGPASCLPGSSCRELFVFCLGKSMFISPGHASICFSRRPF</sequence>
<dbReference type="Proteomes" id="UP001302321">
    <property type="component" value="Unassembled WGS sequence"/>
</dbReference>
<dbReference type="AlphaFoldDB" id="A0AAN6WC02"/>
<feature type="region of interest" description="Disordered" evidence="1">
    <location>
        <begin position="35"/>
        <end position="58"/>
    </location>
</feature>
<name>A0AAN6WC02_9PEZI</name>
<protein>
    <submittedName>
        <fullName evidence="2">Uncharacterized protein</fullName>
    </submittedName>
</protein>